<sequence>MGPIAKKDMATPHGAASYENLMALPNRVFGEQVLVAAGMNNRWPEDSEGVPVLLFDGQSKVLLSFCKALSKCFPTFAGVMGTRPLRDGEEFWLEQIRPNFMYALLDAFAAPPLATEGVRIQILDLVGL</sequence>
<gene>
    <name evidence="1" type="ORF">HanXRQr2_Chr11g0497491</name>
</gene>
<dbReference type="AlphaFoldDB" id="A0A9K3HQ02"/>
<proteinExistence type="predicted"/>
<keyword evidence="2" id="KW-1185">Reference proteome</keyword>
<dbReference type="Gramene" id="mRNA:HanXRQr2_Chr11g0497491">
    <property type="protein sequence ID" value="mRNA:HanXRQr2_Chr11g0497491"/>
    <property type="gene ID" value="HanXRQr2_Chr11g0497491"/>
</dbReference>
<organism evidence="1 2">
    <name type="scientific">Helianthus annuus</name>
    <name type="common">Common sunflower</name>
    <dbReference type="NCBI Taxonomy" id="4232"/>
    <lineage>
        <taxon>Eukaryota</taxon>
        <taxon>Viridiplantae</taxon>
        <taxon>Streptophyta</taxon>
        <taxon>Embryophyta</taxon>
        <taxon>Tracheophyta</taxon>
        <taxon>Spermatophyta</taxon>
        <taxon>Magnoliopsida</taxon>
        <taxon>eudicotyledons</taxon>
        <taxon>Gunneridae</taxon>
        <taxon>Pentapetalae</taxon>
        <taxon>asterids</taxon>
        <taxon>campanulids</taxon>
        <taxon>Asterales</taxon>
        <taxon>Asteraceae</taxon>
        <taxon>Asteroideae</taxon>
        <taxon>Heliantheae alliance</taxon>
        <taxon>Heliantheae</taxon>
        <taxon>Helianthus</taxon>
    </lineage>
</organism>
<evidence type="ECO:0000313" key="2">
    <source>
        <dbReference type="Proteomes" id="UP000215914"/>
    </source>
</evidence>
<reference evidence="1" key="1">
    <citation type="journal article" date="2017" name="Nature">
        <title>The sunflower genome provides insights into oil metabolism, flowering and Asterid evolution.</title>
        <authorList>
            <person name="Badouin H."/>
            <person name="Gouzy J."/>
            <person name="Grassa C.J."/>
            <person name="Murat F."/>
            <person name="Staton S.E."/>
            <person name="Cottret L."/>
            <person name="Lelandais-Briere C."/>
            <person name="Owens G.L."/>
            <person name="Carrere S."/>
            <person name="Mayjonade B."/>
            <person name="Legrand L."/>
            <person name="Gill N."/>
            <person name="Kane N.C."/>
            <person name="Bowers J.E."/>
            <person name="Hubner S."/>
            <person name="Bellec A."/>
            <person name="Berard A."/>
            <person name="Berges H."/>
            <person name="Blanchet N."/>
            <person name="Boniface M.C."/>
            <person name="Brunel D."/>
            <person name="Catrice O."/>
            <person name="Chaidir N."/>
            <person name="Claudel C."/>
            <person name="Donnadieu C."/>
            <person name="Faraut T."/>
            <person name="Fievet G."/>
            <person name="Helmstetter N."/>
            <person name="King M."/>
            <person name="Knapp S.J."/>
            <person name="Lai Z."/>
            <person name="Le Paslier M.C."/>
            <person name="Lippi Y."/>
            <person name="Lorenzon L."/>
            <person name="Mandel J.R."/>
            <person name="Marage G."/>
            <person name="Marchand G."/>
            <person name="Marquand E."/>
            <person name="Bret-Mestries E."/>
            <person name="Morien E."/>
            <person name="Nambeesan S."/>
            <person name="Nguyen T."/>
            <person name="Pegot-Espagnet P."/>
            <person name="Pouilly N."/>
            <person name="Raftis F."/>
            <person name="Sallet E."/>
            <person name="Schiex T."/>
            <person name="Thomas J."/>
            <person name="Vandecasteele C."/>
            <person name="Vares D."/>
            <person name="Vear F."/>
            <person name="Vautrin S."/>
            <person name="Crespi M."/>
            <person name="Mangin B."/>
            <person name="Burke J.M."/>
            <person name="Salse J."/>
            <person name="Munos S."/>
            <person name="Vincourt P."/>
            <person name="Rieseberg L.H."/>
            <person name="Langlade N.B."/>
        </authorList>
    </citation>
    <scope>NUCLEOTIDE SEQUENCE</scope>
    <source>
        <tissue evidence="1">Leaves</tissue>
    </source>
</reference>
<dbReference type="Proteomes" id="UP000215914">
    <property type="component" value="Unassembled WGS sequence"/>
</dbReference>
<name>A0A9K3HQ02_HELAN</name>
<evidence type="ECO:0000313" key="1">
    <source>
        <dbReference type="EMBL" id="KAF5782568.1"/>
    </source>
</evidence>
<comment type="caution">
    <text evidence="1">The sequence shown here is derived from an EMBL/GenBank/DDBJ whole genome shotgun (WGS) entry which is preliminary data.</text>
</comment>
<dbReference type="EMBL" id="MNCJ02000326">
    <property type="protein sequence ID" value="KAF5782568.1"/>
    <property type="molecule type" value="Genomic_DNA"/>
</dbReference>
<reference evidence="1" key="2">
    <citation type="submission" date="2020-06" db="EMBL/GenBank/DDBJ databases">
        <title>Helianthus annuus Genome sequencing and assembly Release 2.</title>
        <authorList>
            <person name="Gouzy J."/>
            <person name="Langlade N."/>
            <person name="Munos S."/>
        </authorList>
    </citation>
    <scope>NUCLEOTIDE SEQUENCE</scope>
    <source>
        <tissue evidence="1">Leaves</tissue>
    </source>
</reference>
<protein>
    <submittedName>
        <fullName evidence="1">Uncharacterized protein</fullName>
    </submittedName>
</protein>
<accession>A0A9K3HQ02</accession>